<evidence type="ECO:0000313" key="10">
    <source>
        <dbReference type="Proteomes" id="UP001165986"/>
    </source>
</evidence>
<name>A0AA40VS01_9NOST</name>
<keyword evidence="4 5" id="KW-0274">FAD</keyword>
<dbReference type="Proteomes" id="UP001165986">
    <property type="component" value="Unassembled WGS sequence"/>
</dbReference>
<dbReference type="SUPFAM" id="SSF54373">
    <property type="entry name" value="FAD-linked reductases, C-terminal domain"/>
    <property type="match status" value="1"/>
</dbReference>
<dbReference type="EMBL" id="VJXY01000019">
    <property type="protein sequence ID" value="MBD6617684.1"/>
    <property type="molecule type" value="Genomic_DNA"/>
</dbReference>
<accession>A0AA40VS01</accession>
<comment type="cofactor">
    <cofactor evidence="1 5">
        <name>FAD</name>
        <dbReference type="ChEBI" id="CHEBI:57692"/>
    </cofactor>
</comment>
<evidence type="ECO:0000256" key="5">
    <source>
        <dbReference type="PIRSR" id="PIRSR000137-2"/>
    </source>
</evidence>
<gene>
    <name evidence="9" type="ORF">FNW02_18075</name>
</gene>
<dbReference type="PIRSF" id="PIRSF000137">
    <property type="entry name" value="Alcohol_oxidase"/>
    <property type="match status" value="1"/>
</dbReference>
<dbReference type="Pfam" id="PF00732">
    <property type="entry name" value="GMC_oxred_N"/>
    <property type="match status" value="1"/>
</dbReference>
<feature type="domain" description="Glucose-methanol-choline oxidoreductase N-terminal" evidence="8">
    <location>
        <begin position="250"/>
        <end position="264"/>
    </location>
</feature>
<dbReference type="InterPro" id="IPR007867">
    <property type="entry name" value="GMC_OxRtase_C"/>
</dbReference>
<dbReference type="Gene3D" id="3.30.560.10">
    <property type="entry name" value="Glucose Oxidase, domain 3"/>
    <property type="match status" value="1"/>
</dbReference>
<dbReference type="SUPFAM" id="SSF51905">
    <property type="entry name" value="FAD/NAD(P)-binding domain"/>
    <property type="match status" value="1"/>
</dbReference>
<dbReference type="PANTHER" id="PTHR11552">
    <property type="entry name" value="GLUCOSE-METHANOL-CHOLINE GMC OXIDOREDUCTASE"/>
    <property type="match status" value="1"/>
</dbReference>
<reference evidence="9" key="1">
    <citation type="submission" date="2019-07" db="EMBL/GenBank/DDBJ databases">
        <title>Toxilogical consequences of a new and cryptic species of cyanobacteria (Komarekiella delphini-convector) recovered from the epidermis of a bottlenose dolphin and 1500 ft. in the air.</title>
        <authorList>
            <person name="Brown A.O."/>
            <person name="Dvorak P."/>
            <person name="Villanueva C.D."/>
            <person name="Foss A.J."/>
            <person name="Garvey A.D."/>
            <person name="Gibson Q.A."/>
            <person name="Johansen J.R."/>
            <person name="Casamatta D.A."/>
        </authorList>
    </citation>
    <scope>NUCLEOTIDE SEQUENCE</scope>
    <source>
        <strain evidence="9">SJRDD-AB1</strain>
    </source>
</reference>
<comment type="similarity">
    <text evidence="2 6">Belongs to the GMC oxidoreductase family.</text>
</comment>
<sequence>MYDYAIMGAGSAGCVLANRLTADSKNTVLLLEAGKADHKQEIHIPAGFPKLFKTEYDWAYYTEEQLYLNNRKLYWPRGKVLGGSSSINAMIYIRGNWRDYDQWHDLGNQGWSAQEVLPYFKKAENQEHFANEYHGIGGPLNISNLRCINSLSHSFIEAGKQAGLQHNSDFNAAAQEGVGFYQVTQKNGKRHSAAVAYLNSILHRKNLTIQTNAQAIRILFAGTQAIGLIYIQNGITHEIKIAKEVILSGGAINSPQLLMLSGIGPGDRLKSLGIPVIIDLPGVGQNLQDHLSVPLTYKCTKPLTLANAENLQNFLTYLFFKKGPLTTNVAEAGAFFKTRTDLSQPDLQIHFAPTYYLNHGFTKPKGHGFTLGPSLLHPQSKGSITLRSNNPLEPPVIQPNYLAIQSDLQVLIAGVKLSRKLIKMQAFDAFRGEELVPGSQVQQEEDICAFIRNTAETLYHPVGTCKMGNDPLAVVNSQLQVHGVQGLRVVDASIMPSIVSGNTNAPTIMIGEKAADMIK</sequence>
<dbReference type="EC" id="1.1.99.1" evidence="9"/>
<comment type="caution">
    <text evidence="9">The sequence shown here is derived from an EMBL/GenBank/DDBJ whole genome shotgun (WGS) entry which is preliminary data.</text>
</comment>
<dbReference type="InterPro" id="IPR036188">
    <property type="entry name" value="FAD/NAD-bd_sf"/>
</dbReference>
<evidence type="ECO:0000313" key="9">
    <source>
        <dbReference type="EMBL" id="MBD6617684.1"/>
    </source>
</evidence>
<evidence type="ECO:0000256" key="6">
    <source>
        <dbReference type="RuleBase" id="RU003968"/>
    </source>
</evidence>
<dbReference type="GO" id="GO:0008812">
    <property type="term" value="F:choline dehydrogenase activity"/>
    <property type="evidence" value="ECO:0007669"/>
    <property type="project" value="UniProtKB-EC"/>
</dbReference>
<dbReference type="PROSITE" id="PS00623">
    <property type="entry name" value="GMC_OXRED_1"/>
    <property type="match status" value="1"/>
</dbReference>
<keyword evidence="3 6" id="KW-0285">Flavoprotein</keyword>
<feature type="binding site" evidence="5">
    <location>
        <position position="80"/>
    </location>
    <ligand>
        <name>FAD</name>
        <dbReference type="ChEBI" id="CHEBI:57692"/>
    </ligand>
</feature>
<dbReference type="Gene3D" id="3.50.50.60">
    <property type="entry name" value="FAD/NAD(P)-binding domain"/>
    <property type="match status" value="1"/>
</dbReference>
<proteinExistence type="inferred from homology"/>
<dbReference type="AlphaFoldDB" id="A0AA40VS01"/>
<organism evidence="9 10">
    <name type="scientific">Komarekiella delphini-convector SJRDD-AB1</name>
    <dbReference type="NCBI Taxonomy" id="2593771"/>
    <lineage>
        <taxon>Bacteria</taxon>
        <taxon>Bacillati</taxon>
        <taxon>Cyanobacteriota</taxon>
        <taxon>Cyanophyceae</taxon>
        <taxon>Nostocales</taxon>
        <taxon>Nostocaceae</taxon>
        <taxon>Komarekiella</taxon>
        <taxon>Komarekiella delphini-convector</taxon>
    </lineage>
</organism>
<protein>
    <submittedName>
        <fullName evidence="9">Choline dehydrogenase</fullName>
        <ecNumber evidence="9">1.1.99.1</ecNumber>
    </submittedName>
</protein>
<dbReference type="NCBIfam" id="NF002550">
    <property type="entry name" value="PRK02106.1"/>
    <property type="match status" value="1"/>
</dbReference>
<evidence type="ECO:0000256" key="1">
    <source>
        <dbReference type="ARBA" id="ARBA00001974"/>
    </source>
</evidence>
<keyword evidence="9" id="KW-0560">Oxidoreductase</keyword>
<dbReference type="PANTHER" id="PTHR11552:SF147">
    <property type="entry name" value="CHOLINE DEHYDROGENASE, MITOCHONDRIAL"/>
    <property type="match status" value="1"/>
</dbReference>
<dbReference type="GO" id="GO:0050660">
    <property type="term" value="F:flavin adenine dinucleotide binding"/>
    <property type="evidence" value="ECO:0007669"/>
    <property type="project" value="InterPro"/>
</dbReference>
<dbReference type="PROSITE" id="PS00624">
    <property type="entry name" value="GMC_OXRED_2"/>
    <property type="match status" value="1"/>
</dbReference>
<evidence type="ECO:0000256" key="3">
    <source>
        <dbReference type="ARBA" id="ARBA00022630"/>
    </source>
</evidence>
<keyword evidence="10" id="KW-1185">Reference proteome</keyword>
<evidence type="ECO:0000259" key="7">
    <source>
        <dbReference type="PROSITE" id="PS00623"/>
    </source>
</evidence>
<dbReference type="InterPro" id="IPR000172">
    <property type="entry name" value="GMC_OxRdtase_N"/>
</dbReference>
<evidence type="ECO:0000256" key="4">
    <source>
        <dbReference type="ARBA" id="ARBA00022827"/>
    </source>
</evidence>
<dbReference type="Pfam" id="PF05199">
    <property type="entry name" value="GMC_oxred_C"/>
    <property type="match status" value="1"/>
</dbReference>
<evidence type="ECO:0000259" key="8">
    <source>
        <dbReference type="PROSITE" id="PS00624"/>
    </source>
</evidence>
<dbReference type="InterPro" id="IPR012132">
    <property type="entry name" value="GMC_OxRdtase"/>
</dbReference>
<feature type="domain" description="Glucose-methanol-choline oxidoreductase N-terminal" evidence="7">
    <location>
        <begin position="78"/>
        <end position="101"/>
    </location>
</feature>
<dbReference type="RefSeq" id="WP_191758904.1">
    <property type="nucleotide sequence ID" value="NZ_VJXY01000019.1"/>
</dbReference>
<evidence type="ECO:0000256" key="2">
    <source>
        <dbReference type="ARBA" id="ARBA00010790"/>
    </source>
</evidence>